<protein>
    <submittedName>
        <fullName evidence="6">PIN domain-containing protein</fullName>
    </submittedName>
</protein>
<dbReference type="InterPro" id="IPR029060">
    <property type="entry name" value="PIN-like_dom_sf"/>
</dbReference>
<evidence type="ECO:0000259" key="5">
    <source>
        <dbReference type="Pfam" id="PF01850"/>
    </source>
</evidence>
<sequence>MTSVVSADVVVDASAGIEMLVGPLRTRIAGRLRGKVVAVPGHFDYEVLRVLRNLLNADKITLHAADAAVKELAALPFLRVETSMLIARTWSLRHNQFPGDGLYIALAEELSAPLVTTDRKLSNAGNVRCLIEFLT</sequence>
<evidence type="ECO:0000313" key="6">
    <source>
        <dbReference type="EMBL" id="RGD59480.1"/>
    </source>
</evidence>
<gene>
    <name evidence="6" type="ORF">DR950_18270</name>
</gene>
<dbReference type="EMBL" id="QVIG01000001">
    <property type="protein sequence ID" value="RGD59480.1"/>
    <property type="molecule type" value="Genomic_DNA"/>
</dbReference>
<dbReference type="PANTHER" id="PTHR35901:SF1">
    <property type="entry name" value="EXONUCLEASE VAPC9"/>
    <property type="match status" value="1"/>
</dbReference>
<comment type="caution">
    <text evidence="6">The sequence shown here is derived from an EMBL/GenBank/DDBJ whole genome shotgun (WGS) entry which is preliminary data.</text>
</comment>
<dbReference type="SUPFAM" id="SSF88723">
    <property type="entry name" value="PIN domain-like"/>
    <property type="match status" value="1"/>
</dbReference>
<keyword evidence="7" id="KW-1185">Reference proteome</keyword>
<dbReference type="GO" id="GO:0016787">
    <property type="term" value="F:hydrolase activity"/>
    <property type="evidence" value="ECO:0007669"/>
    <property type="project" value="UniProtKB-KW"/>
</dbReference>
<dbReference type="GO" id="GO:0046872">
    <property type="term" value="F:metal ion binding"/>
    <property type="evidence" value="ECO:0007669"/>
    <property type="project" value="UniProtKB-KW"/>
</dbReference>
<dbReference type="Pfam" id="PF01850">
    <property type="entry name" value="PIN"/>
    <property type="match status" value="1"/>
</dbReference>
<accession>A0A372ZVP7</accession>
<proteinExistence type="predicted"/>
<dbReference type="CDD" id="cd09873">
    <property type="entry name" value="PIN_Pae0151-like"/>
    <property type="match status" value="1"/>
</dbReference>
<keyword evidence="4" id="KW-0460">Magnesium</keyword>
<organism evidence="6 7">
    <name type="scientific">Kitasatospora xanthocidica</name>
    <dbReference type="NCBI Taxonomy" id="83382"/>
    <lineage>
        <taxon>Bacteria</taxon>
        <taxon>Bacillati</taxon>
        <taxon>Actinomycetota</taxon>
        <taxon>Actinomycetes</taxon>
        <taxon>Kitasatosporales</taxon>
        <taxon>Streptomycetaceae</taxon>
        <taxon>Kitasatospora</taxon>
    </lineage>
</organism>
<reference evidence="6 7" key="1">
    <citation type="submission" date="2018-08" db="EMBL/GenBank/DDBJ databases">
        <title>Diversity &amp; Physiological Properties of Lignin-Decomposing Actinobacteria from Soil.</title>
        <authorList>
            <person name="Roh S.G."/>
            <person name="Kim S.B."/>
        </authorList>
    </citation>
    <scope>NUCLEOTIDE SEQUENCE [LARGE SCALE GENOMIC DNA]</scope>
    <source>
        <strain evidence="6 7">MMS17-GH009</strain>
    </source>
</reference>
<evidence type="ECO:0000256" key="3">
    <source>
        <dbReference type="ARBA" id="ARBA00022801"/>
    </source>
</evidence>
<dbReference type="Proteomes" id="UP000263377">
    <property type="component" value="Unassembled WGS sequence"/>
</dbReference>
<dbReference type="RefSeq" id="WP_117487678.1">
    <property type="nucleotide sequence ID" value="NZ_QVIG01000001.1"/>
</dbReference>
<evidence type="ECO:0000256" key="4">
    <source>
        <dbReference type="ARBA" id="ARBA00022842"/>
    </source>
</evidence>
<dbReference type="GO" id="GO:0004518">
    <property type="term" value="F:nuclease activity"/>
    <property type="evidence" value="ECO:0007669"/>
    <property type="project" value="UniProtKB-KW"/>
</dbReference>
<feature type="domain" description="PIN" evidence="5">
    <location>
        <begin position="9"/>
        <end position="125"/>
    </location>
</feature>
<dbReference type="InterPro" id="IPR002716">
    <property type="entry name" value="PIN_dom"/>
</dbReference>
<keyword evidence="2" id="KW-0479">Metal-binding</keyword>
<evidence type="ECO:0000256" key="2">
    <source>
        <dbReference type="ARBA" id="ARBA00022723"/>
    </source>
</evidence>
<dbReference type="Gene3D" id="3.40.50.1010">
    <property type="entry name" value="5'-nuclease"/>
    <property type="match status" value="1"/>
</dbReference>
<keyword evidence="1" id="KW-0540">Nuclease</keyword>
<name>A0A372ZVP7_9ACTN</name>
<evidence type="ECO:0000256" key="1">
    <source>
        <dbReference type="ARBA" id="ARBA00022722"/>
    </source>
</evidence>
<evidence type="ECO:0000313" key="7">
    <source>
        <dbReference type="Proteomes" id="UP000263377"/>
    </source>
</evidence>
<dbReference type="InterPro" id="IPR044153">
    <property type="entry name" value="PIN_Pae0151-like"/>
</dbReference>
<dbReference type="PANTHER" id="PTHR35901">
    <property type="entry name" value="RIBONUCLEASE VAPC3"/>
    <property type="match status" value="1"/>
</dbReference>
<keyword evidence="3" id="KW-0378">Hydrolase</keyword>
<dbReference type="AlphaFoldDB" id="A0A372ZVP7"/>
<dbReference type="InterPro" id="IPR051619">
    <property type="entry name" value="TypeII_TA_RNase_PINc/VapC"/>
</dbReference>